<protein>
    <submittedName>
        <fullName evidence="2">HNH endonuclease</fullName>
    </submittedName>
</protein>
<evidence type="ECO:0000259" key="1">
    <source>
        <dbReference type="SMART" id="SM00507"/>
    </source>
</evidence>
<dbReference type="RefSeq" id="WP_203243002.1">
    <property type="nucleotide sequence ID" value="NZ_JAFBRH010000004.1"/>
</dbReference>
<dbReference type="GO" id="GO:0004519">
    <property type="term" value="F:endonuclease activity"/>
    <property type="evidence" value="ECO:0007669"/>
    <property type="project" value="UniProtKB-KW"/>
</dbReference>
<keyword evidence="2" id="KW-0540">Nuclease</keyword>
<evidence type="ECO:0000313" key="3">
    <source>
        <dbReference type="Proteomes" id="UP000732193"/>
    </source>
</evidence>
<dbReference type="EMBL" id="JAFBRM010000004">
    <property type="protein sequence ID" value="MBM1715126.1"/>
    <property type="molecule type" value="Genomic_DNA"/>
</dbReference>
<gene>
    <name evidence="2" type="ORF">JQV55_16275</name>
</gene>
<proteinExistence type="predicted"/>
<feature type="domain" description="HNH nuclease" evidence="1">
    <location>
        <begin position="96"/>
        <end position="149"/>
    </location>
</feature>
<sequence>MKRLDAPDISFKEAFDACIEGVGRAQTKKLYQDNLRPLGPIEQDYAAKATSGELYLLPRIPSIRKVDQTILGDLRKSHLVKLYDQYLRQEGKPGRSIYQRIKVSANGKCPFCGGIGHVRTLDHFVPKANFPTYSVVPGNLVPCCRDCNSDKLNSFPNAMGAQVLHPYFEDEKYFSQQWVHARIIEIDPPVVEFYVLAPEDWGAVDRQRVEAHFLEYGLADKFGIEAAADLPETIQTRTSSLRDFSPDEFSNYLLEKSRTLALPINNWRRVMFLALANSDWFCSRGGGGS</sequence>
<name>A0AAE3B821_9RHOB</name>
<keyword evidence="3" id="KW-1185">Reference proteome</keyword>
<accession>A0AAE3B821</accession>
<reference evidence="2 3" key="1">
    <citation type="submission" date="2021-01" db="EMBL/GenBank/DDBJ databases">
        <title>Diatom-associated Roseobacters Show Island Model of Population Structure.</title>
        <authorList>
            <person name="Qu L."/>
            <person name="Feng X."/>
            <person name="Chen Y."/>
            <person name="Li L."/>
            <person name="Wang X."/>
            <person name="Hu Z."/>
            <person name="Wang H."/>
            <person name="Luo H."/>
        </authorList>
    </citation>
    <scope>NUCLEOTIDE SEQUENCE [LARGE SCALE GENOMIC DNA]</scope>
    <source>
        <strain evidence="2 3">TR60-84</strain>
    </source>
</reference>
<keyword evidence="2" id="KW-0255">Endonuclease</keyword>
<organism evidence="2 3">
    <name type="scientific">Sulfitobacter geojensis</name>
    <dbReference type="NCBI Taxonomy" id="1342299"/>
    <lineage>
        <taxon>Bacteria</taxon>
        <taxon>Pseudomonadati</taxon>
        <taxon>Pseudomonadota</taxon>
        <taxon>Alphaproteobacteria</taxon>
        <taxon>Rhodobacterales</taxon>
        <taxon>Roseobacteraceae</taxon>
        <taxon>Sulfitobacter</taxon>
    </lineage>
</organism>
<dbReference type="InterPro" id="IPR003615">
    <property type="entry name" value="HNH_nuc"/>
</dbReference>
<dbReference type="CDD" id="cd00085">
    <property type="entry name" value="HNHc"/>
    <property type="match status" value="1"/>
</dbReference>
<dbReference type="Gene3D" id="1.10.30.50">
    <property type="match status" value="1"/>
</dbReference>
<keyword evidence="2" id="KW-0378">Hydrolase</keyword>
<dbReference type="Proteomes" id="UP000732193">
    <property type="component" value="Unassembled WGS sequence"/>
</dbReference>
<dbReference type="AlphaFoldDB" id="A0AAE3B821"/>
<comment type="caution">
    <text evidence="2">The sequence shown here is derived from an EMBL/GenBank/DDBJ whole genome shotgun (WGS) entry which is preliminary data.</text>
</comment>
<dbReference type="SMART" id="SM00507">
    <property type="entry name" value="HNHc"/>
    <property type="match status" value="1"/>
</dbReference>
<evidence type="ECO:0000313" key="2">
    <source>
        <dbReference type="EMBL" id="MBM1715126.1"/>
    </source>
</evidence>